<proteinExistence type="predicted"/>
<reference evidence="7" key="1">
    <citation type="submission" date="2025-08" db="UniProtKB">
        <authorList>
            <consortium name="RefSeq"/>
        </authorList>
    </citation>
    <scope>IDENTIFICATION</scope>
    <source>
        <tissue evidence="7">Gonads</tissue>
    </source>
</reference>
<dbReference type="InterPro" id="IPR027417">
    <property type="entry name" value="P-loop_NTPase"/>
</dbReference>
<feature type="non-terminal residue" evidence="7">
    <location>
        <position position="1"/>
    </location>
</feature>
<keyword evidence="2" id="KW-0862">Zinc</keyword>
<feature type="region of interest" description="Disordered" evidence="4">
    <location>
        <begin position="213"/>
        <end position="233"/>
    </location>
</feature>
<dbReference type="InterPro" id="IPR001841">
    <property type="entry name" value="Znf_RING"/>
</dbReference>
<dbReference type="InParanoid" id="A0A6J2YK61"/>
<dbReference type="KEGG" id="soy:115887879"/>
<evidence type="ECO:0000259" key="5">
    <source>
        <dbReference type="PROSITE" id="PS50089"/>
    </source>
</evidence>
<dbReference type="SUPFAM" id="SSF52540">
    <property type="entry name" value="P-loop containing nucleoside triphosphate hydrolases"/>
    <property type="match status" value="1"/>
</dbReference>
<dbReference type="AlphaFoldDB" id="A0A6J2YK61"/>
<evidence type="ECO:0000313" key="6">
    <source>
        <dbReference type="Proteomes" id="UP000504635"/>
    </source>
</evidence>
<keyword evidence="6" id="KW-1185">Reference proteome</keyword>
<dbReference type="SUPFAM" id="SSF57850">
    <property type="entry name" value="RING/U-box"/>
    <property type="match status" value="1"/>
</dbReference>
<dbReference type="GeneID" id="115887879"/>
<protein>
    <submittedName>
        <fullName evidence="7">Protein TANC1-like</fullName>
    </submittedName>
</protein>
<dbReference type="OrthoDB" id="5958958at2759"/>
<feature type="region of interest" description="Disordered" evidence="4">
    <location>
        <begin position="275"/>
        <end position="302"/>
    </location>
</feature>
<feature type="compositionally biased region" description="Polar residues" evidence="4">
    <location>
        <begin position="275"/>
        <end position="290"/>
    </location>
</feature>
<dbReference type="Proteomes" id="UP000504635">
    <property type="component" value="Unplaced"/>
</dbReference>
<evidence type="ECO:0000256" key="2">
    <source>
        <dbReference type="ARBA" id="ARBA00022833"/>
    </source>
</evidence>
<name>A0A6J2YK61_SITOR</name>
<evidence type="ECO:0000256" key="3">
    <source>
        <dbReference type="PROSITE-ProRule" id="PRU00175"/>
    </source>
</evidence>
<keyword evidence="1 3" id="KW-0863">Zinc-finger</keyword>
<organism evidence="6 7">
    <name type="scientific">Sitophilus oryzae</name>
    <name type="common">Rice weevil</name>
    <name type="synonym">Curculio oryzae</name>
    <dbReference type="NCBI Taxonomy" id="7048"/>
    <lineage>
        <taxon>Eukaryota</taxon>
        <taxon>Metazoa</taxon>
        <taxon>Ecdysozoa</taxon>
        <taxon>Arthropoda</taxon>
        <taxon>Hexapoda</taxon>
        <taxon>Insecta</taxon>
        <taxon>Pterygota</taxon>
        <taxon>Neoptera</taxon>
        <taxon>Endopterygota</taxon>
        <taxon>Coleoptera</taxon>
        <taxon>Polyphaga</taxon>
        <taxon>Cucujiformia</taxon>
        <taxon>Curculionidae</taxon>
        <taxon>Dryophthorinae</taxon>
        <taxon>Sitophilus</taxon>
    </lineage>
</organism>
<feature type="domain" description="RING-type" evidence="5">
    <location>
        <begin position="17"/>
        <end position="55"/>
    </location>
</feature>
<evidence type="ECO:0000256" key="1">
    <source>
        <dbReference type="ARBA" id="ARBA00022771"/>
    </source>
</evidence>
<dbReference type="PROSITE" id="PS50089">
    <property type="entry name" value="ZF_RING_2"/>
    <property type="match status" value="1"/>
</dbReference>
<keyword evidence="1 3" id="KW-0479">Metal-binding</keyword>
<sequence length="650" mass="71868">LAAIRRLLDAENTTGTCPSCEMPFDKGKKRRLIDNCGHERCYSCMFTNEACPLCSLNGSISNSDGEYLNSVRFADGIVLIAIANSSEELQAQMNKLNTDSNKGRQELSPTRSEIGHPEKLPKIRPKNAKNRLEQNVMTQSCPTPPQSRRKFFLNPKAIRSPFLGRGWRQQADGAMSASMTSSATSTEGKHWPSVVLGKIRSLWKAGHSGPGAGLNQLASDDEASLKTPSAKKSSENDMYMRLGLLLGDGARRSKGNQGYNLESCSSLASYETSAMMSTNTSPVSTLTGSSEDPHRTNPSSDSVASLMSMSMSGQSNCSTSPVSRRHSVTTAQPGQIEDLNLFKNRRTCIRRSARTGIVIKGAIDPKIRFAQYKAPQLTLKPLFFEVPLQEPDPLFLGRHWLFKKMEEIIGSPGCGILLTGNTGTGKTALILQLVEYSCFGRRKEPLYQSVHSPERSRSPPSTIYGPIDLVSEKIKKLASTIVAYHFCQADNNNTCLVPDFIHSLAAQLCQAPQLVAYREHLLNETTLQNVLSLKECIANPDVALTRGILEPLSSLKRVGKIDNITCTILVDALCEAEYHRSDNGDTITTFLLKHIPNFPPWLKVVATVRTQLQELTKQFPFTRISLDNTPVNENIQKIFRYINFRLQNRP</sequence>
<evidence type="ECO:0000256" key="4">
    <source>
        <dbReference type="SAM" id="MobiDB-lite"/>
    </source>
</evidence>
<dbReference type="RefSeq" id="XP_030763260.1">
    <property type="nucleotide sequence ID" value="XM_030907400.1"/>
</dbReference>
<accession>A0A6J2YK61</accession>
<gene>
    <name evidence="7" type="primary">LOC115887879</name>
</gene>
<evidence type="ECO:0000313" key="7">
    <source>
        <dbReference type="RefSeq" id="XP_030763260.1"/>
    </source>
</evidence>
<dbReference type="GO" id="GO:0008270">
    <property type="term" value="F:zinc ion binding"/>
    <property type="evidence" value="ECO:0007669"/>
    <property type="project" value="UniProtKB-KW"/>
</dbReference>
<feature type="region of interest" description="Disordered" evidence="4">
    <location>
        <begin position="99"/>
        <end position="122"/>
    </location>
</feature>